<dbReference type="PANTHER" id="PTHR43743">
    <property type="entry name" value="POTASSIUM-TRANSPORTING ATPASE ATP-BINDING SUBUNIT"/>
    <property type="match status" value="1"/>
</dbReference>
<dbReference type="CDD" id="cd02078">
    <property type="entry name" value="P-type_ATPase_K"/>
    <property type="match status" value="1"/>
</dbReference>
<dbReference type="NCBIfam" id="TIGR01497">
    <property type="entry name" value="kdpB"/>
    <property type="match status" value="1"/>
</dbReference>
<dbReference type="FunFam" id="3.40.1110.10:FF:000007">
    <property type="entry name" value="Potassium-transporting ATPase ATP-binding subunit"/>
    <property type="match status" value="1"/>
</dbReference>
<sequence>MTRKTQALFDPTLGRQAIIDAIFKLNPARLWYNPVMFVVWAGSVLTTLLGLAMLTKITHGEAGFTLAISAWLWITLLFANFAEALAEGRSKAQASALRGVKKTSLAKRLSEPHYGSLPETVPAETLRKGDIVLVEAGDIIPCDGEVVEGGASVDESAITGESAPVIRESGGDFASVTGGTRILSDWLVIRCSVNPGETFLDRMIAMVENASRQKTPNEIALSVLLSALTIIFLLATATLWPFTAWLGHAVSIPVLVALLVCLIPTTIGGLLSAIGVAGMSRMLSANVIATSGRAVEAAGDVDVLLLDKTGTITLGNRQAARFMPAPGIDEKRLADAAQLASLADETPEGRSIVVLAKKRFNLRERDVSQLNATFVPFTAQTRMSGINLENRIIRKGSVDAVRRHIEANKGRFPSQIDKQVEEVARSGGTPLVVSEGAQVLGVIELKDIVKGGIKTRFAQLRQMGIKTVMITGDNRLTAAAIAAEAGVDDFLAEATPEAKLALIRQYQSEGRLVAMTGDGTNDAPALAQADVAVAMNTGTQAAKEAGNMVDLDSSPTKLIEVVHIGKQMLMTRGSLTTFSISNDVAKYFAIIPAAFAANWPQLNALNIMHLHSPNSAILSAVIFNALIIVFLIPLALRGTHYKPLGASAMLRRNLLIYGLGGLIVPFIGIKLIDLLLSATGLF</sequence>
<dbReference type="SUPFAM" id="SSF81665">
    <property type="entry name" value="Calcium ATPase, transmembrane domain M"/>
    <property type="match status" value="1"/>
</dbReference>
<keyword evidence="13 16" id="KW-1133">Transmembrane helix</keyword>
<evidence type="ECO:0000256" key="10">
    <source>
        <dbReference type="ARBA" id="ARBA00022842"/>
    </source>
</evidence>
<dbReference type="Gene3D" id="3.40.50.1000">
    <property type="entry name" value="HAD superfamily/HAD-like"/>
    <property type="match status" value="1"/>
</dbReference>
<keyword evidence="3 16" id="KW-1003">Cell membrane</keyword>
<keyword evidence="5 16" id="KW-0597">Phosphoprotein</keyword>
<keyword evidence="14 16" id="KW-0406">Ion transport</keyword>
<dbReference type="InterPro" id="IPR023214">
    <property type="entry name" value="HAD_sf"/>
</dbReference>
<dbReference type="Proteomes" id="UP000078225">
    <property type="component" value="Unassembled WGS sequence"/>
</dbReference>
<feature type="transmembrane region" description="Helical" evidence="16">
    <location>
        <begin position="252"/>
        <end position="274"/>
    </location>
</feature>
<dbReference type="HAMAP" id="MF_00285">
    <property type="entry name" value="KdpB"/>
    <property type="match status" value="1"/>
</dbReference>
<dbReference type="PRINTS" id="PR00119">
    <property type="entry name" value="CATATPASE"/>
</dbReference>
<comment type="function">
    <text evidence="16">Part of the high-affinity ATP-driven potassium transport (or Kdp) system, which catalyzes the hydrolysis of ATP coupled with the electrogenic transport of potassium into the cytoplasm. This subunit is responsible for energy coupling to the transport system and for the release of the potassium ions to the cytoplasm.</text>
</comment>
<dbReference type="SFLD" id="SFLDF00027">
    <property type="entry name" value="p-type_atpase"/>
    <property type="match status" value="1"/>
</dbReference>
<evidence type="ECO:0000256" key="15">
    <source>
        <dbReference type="ARBA" id="ARBA00023136"/>
    </source>
</evidence>
<dbReference type="GO" id="GO:0016887">
    <property type="term" value="F:ATP hydrolysis activity"/>
    <property type="evidence" value="ECO:0007669"/>
    <property type="project" value="InterPro"/>
</dbReference>
<keyword evidence="11 16" id="KW-0630">Potassium</keyword>
<evidence type="ECO:0000259" key="17">
    <source>
        <dbReference type="Pfam" id="PF00122"/>
    </source>
</evidence>
<evidence type="ECO:0000256" key="2">
    <source>
        <dbReference type="ARBA" id="ARBA00022448"/>
    </source>
</evidence>
<dbReference type="InterPro" id="IPR023299">
    <property type="entry name" value="ATPase_P-typ_cyto_dom_N"/>
</dbReference>
<keyword evidence="8 16" id="KW-0547">Nucleotide-binding</keyword>
<dbReference type="InterPro" id="IPR059000">
    <property type="entry name" value="ATPase_P-type_domA"/>
</dbReference>
<proteinExistence type="inferred from homology"/>
<dbReference type="SUPFAM" id="SSF81653">
    <property type="entry name" value="Calcium ATPase, transduction domain A"/>
    <property type="match status" value="1"/>
</dbReference>
<evidence type="ECO:0000313" key="18">
    <source>
        <dbReference type="EMBL" id="OAT76240.1"/>
    </source>
</evidence>
<dbReference type="GO" id="GO:0000287">
    <property type="term" value="F:magnesium ion binding"/>
    <property type="evidence" value="ECO:0007669"/>
    <property type="project" value="UniProtKB-UniRule"/>
</dbReference>
<evidence type="ECO:0000256" key="11">
    <source>
        <dbReference type="ARBA" id="ARBA00022958"/>
    </source>
</evidence>
<dbReference type="PROSITE" id="PS00154">
    <property type="entry name" value="ATPASE_E1_E2"/>
    <property type="match status" value="1"/>
</dbReference>
<dbReference type="InterPro" id="IPR023298">
    <property type="entry name" value="ATPase_P-typ_TM_dom_sf"/>
</dbReference>
<dbReference type="Pfam" id="PF00122">
    <property type="entry name" value="E1-E2_ATPase"/>
    <property type="match status" value="1"/>
</dbReference>
<dbReference type="SUPFAM" id="SSF56784">
    <property type="entry name" value="HAD-like"/>
    <property type="match status" value="1"/>
</dbReference>
<dbReference type="InterPro" id="IPR044492">
    <property type="entry name" value="P_typ_ATPase_HD_dom"/>
</dbReference>
<dbReference type="AlphaFoldDB" id="A0A1B7L1R6"/>
<comment type="similarity">
    <text evidence="16">Belongs to the cation transport ATPase (P-type) (TC 3.A.3) family. Type IA subfamily.</text>
</comment>
<gene>
    <name evidence="16" type="primary">kdpB</name>
    <name evidence="18" type="ORF">A9B99_12460</name>
</gene>
<keyword evidence="4 16" id="KW-0633">Potassium transport</keyword>
<evidence type="ECO:0000256" key="12">
    <source>
        <dbReference type="ARBA" id="ARBA00022967"/>
    </source>
</evidence>
<keyword evidence="19" id="KW-1185">Reference proteome</keyword>
<keyword evidence="12 16" id="KW-1278">Translocase</keyword>
<evidence type="ECO:0000256" key="5">
    <source>
        <dbReference type="ARBA" id="ARBA00022553"/>
    </source>
</evidence>
<feature type="binding site" evidence="16">
    <location>
        <position position="522"/>
    </location>
    <ligand>
        <name>Mg(2+)</name>
        <dbReference type="ChEBI" id="CHEBI:18420"/>
    </ligand>
</feature>
<dbReference type="InterPro" id="IPR036412">
    <property type="entry name" value="HAD-like_sf"/>
</dbReference>
<feature type="active site" description="4-aspartylphosphate intermediate" evidence="16">
    <location>
        <position position="307"/>
    </location>
</feature>
<feature type="transmembrane region" description="Helical" evidence="16">
    <location>
        <begin position="656"/>
        <end position="676"/>
    </location>
</feature>
<evidence type="ECO:0000256" key="13">
    <source>
        <dbReference type="ARBA" id="ARBA00022989"/>
    </source>
</evidence>
<dbReference type="InterPro" id="IPR001757">
    <property type="entry name" value="P_typ_ATPase"/>
</dbReference>
<feature type="binding site" evidence="16">
    <location>
        <position position="395"/>
    </location>
    <ligand>
        <name>ATP</name>
        <dbReference type="ChEBI" id="CHEBI:30616"/>
    </ligand>
</feature>
<dbReference type="EMBL" id="LYRP01000033">
    <property type="protein sequence ID" value="OAT76240.1"/>
    <property type="molecule type" value="Genomic_DNA"/>
</dbReference>
<comment type="caution">
    <text evidence="16">Lacks conserved residue(s) required for the propagation of feature annotation.</text>
</comment>
<dbReference type="InterPro" id="IPR018303">
    <property type="entry name" value="ATPase_P-typ_P_site"/>
</dbReference>
<comment type="subcellular location">
    <subcellularLocation>
        <location evidence="1 16">Cell membrane</location>
        <topology evidence="1 16">Multi-pass membrane protein</topology>
    </subcellularLocation>
</comment>
<organism evidence="18 19">
    <name type="scientific">Mangrovibacter phragmitis</name>
    <dbReference type="NCBI Taxonomy" id="1691903"/>
    <lineage>
        <taxon>Bacteria</taxon>
        <taxon>Pseudomonadati</taxon>
        <taxon>Pseudomonadota</taxon>
        <taxon>Gammaproteobacteria</taxon>
        <taxon>Enterobacterales</taxon>
        <taxon>Enterobacteriaceae</taxon>
        <taxon>Mangrovibacter</taxon>
    </lineage>
</organism>
<keyword evidence="6 16" id="KW-0812">Transmembrane</keyword>
<evidence type="ECO:0000256" key="9">
    <source>
        <dbReference type="ARBA" id="ARBA00022840"/>
    </source>
</evidence>
<evidence type="ECO:0000256" key="1">
    <source>
        <dbReference type="ARBA" id="ARBA00004651"/>
    </source>
</evidence>
<evidence type="ECO:0000313" key="19">
    <source>
        <dbReference type="Proteomes" id="UP000078225"/>
    </source>
</evidence>
<evidence type="ECO:0000256" key="16">
    <source>
        <dbReference type="HAMAP-Rule" id="MF_00285"/>
    </source>
</evidence>
<evidence type="ECO:0000256" key="4">
    <source>
        <dbReference type="ARBA" id="ARBA00022538"/>
    </source>
</evidence>
<dbReference type="SFLD" id="SFLDS00003">
    <property type="entry name" value="Haloacid_Dehalogenase"/>
    <property type="match status" value="1"/>
</dbReference>
<feature type="binding site" evidence="16">
    <location>
        <position position="344"/>
    </location>
    <ligand>
        <name>ATP</name>
        <dbReference type="ChEBI" id="CHEBI:30616"/>
    </ligand>
</feature>
<name>A0A1B7L1R6_9ENTR</name>
<evidence type="ECO:0000256" key="14">
    <source>
        <dbReference type="ARBA" id="ARBA00023065"/>
    </source>
</evidence>
<dbReference type="RefSeq" id="WP_064599694.1">
    <property type="nucleotide sequence ID" value="NZ_CP134782.1"/>
</dbReference>
<keyword evidence="9 16" id="KW-0067">ATP-binding</keyword>
<feature type="domain" description="P-type ATPase A" evidence="17">
    <location>
        <begin position="119"/>
        <end position="208"/>
    </location>
</feature>
<comment type="subunit">
    <text evidence="16">The system is composed of three essential subunits: KdpA, KdpB and KdpC.</text>
</comment>
<dbReference type="Pfam" id="PF00702">
    <property type="entry name" value="Hydrolase"/>
    <property type="match status" value="1"/>
</dbReference>
<feature type="transmembrane region" description="Helical" evidence="16">
    <location>
        <begin position="30"/>
        <end position="52"/>
    </location>
</feature>
<keyword evidence="15 16" id="KW-0472">Membrane</keyword>
<dbReference type="EC" id="7.2.2.6" evidence="16"/>
<protein>
    <recommendedName>
        <fullName evidence="16">Potassium-transporting ATPase ATP-binding subunit</fullName>
        <ecNumber evidence="16">7.2.2.6</ecNumber>
    </recommendedName>
    <alternativeName>
        <fullName evidence="16">ATP phosphohydrolase [potassium-transporting] B chain</fullName>
    </alternativeName>
    <alternativeName>
        <fullName evidence="16">Potassium-binding and translocating subunit B</fullName>
    </alternativeName>
    <alternativeName>
        <fullName evidence="16">Potassium-translocating ATPase B chain</fullName>
    </alternativeName>
</protein>
<evidence type="ECO:0000256" key="8">
    <source>
        <dbReference type="ARBA" id="ARBA00022741"/>
    </source>
</evidence>
<accession>A0A1B7L1R6</accession>
<reference evidence="19" key="1">
    <citation type="submission" date="2016-05" db="EMBL/GenBank/DDBJ databases">
        <authorList>
            <person name="Behera P."/>
            <person name="Vaishampayan P."/>
            <person name="Singh N."/>
            <person name="Raina V."/>
            <person name="Suar M."/>
            <person name="Pattnaik A."/>
            <person name="Rastogi G."/>
        </authorList>
    </citation>
    <scope>NUCLEOTIDE SEQUENCE [LARGE SCALE GENOMIC DNA]</scope>
    <source>
        <strain evidence="19">MP23</strain>
    </source>
</reference>
<dbReference type="GO" id="GO:0005524">
    <property type="term" value="F:ATP binding"/>
    <property type="evidence" value="ECO:0007669"/>
    <property type="project" value="UniProtKB-UniRule"/>
</dbReference>
<keyword evidence="2 16" id="KW-0813">Transport</keyword>
<dbReference type="STRING" id="1691903.A9B99_12460"/>
<dbReference type="GO" id="GO:0005886">
    <property type="term" value="C:plasma membrane"/>
    <property type="evidence" value="ECO:0007669"/>
    <property type="project" value="UniProtKB-SubCell"/>
</dbReference>
<dbReference type="InterPro" id="IPR008250">
    <property type="entry name" value="ATPase_P-typ_transduc_dom_A_sf"/>
</dbReference>
<feature type="binding site" evidence="16">
    <location>
        <position position="518"/>
    </location>
    <ligand>
        <name>Mg(2+)</name>
        <dbReference type="ChEBI" id="CHEBI:18420"/>
    </ligand>
</feature>
<dbReference type="FunFam" id="2.70.150.10:FF:000010">
    <property type="entry name" value="Potassium-transporting ATPase ATP-binding subunit"/>
    <property type="match status" value="1"/>
</dbReference>
<feature type="transmembrane region" description="Helical" evidence="16">
    <location>
        <begin position="64"/>
        <end position="82"/>
    </location>
</feature>
<comment type="caution">
    <text evidence="18">The sequence shown here is derived from an EMBL/GenBank/DDBJ whole genome shotgun (WGS) entry which is preliminary data.</text>
</comment>
<feature type="binding site" evidence="16">
    <location>
        <position position="348"/>
    </location>
    <ligand>
        <name>ATP</name>
        <dbReference type="ChEBI" id="CHEBI:30616"/>
    </ligand>
</feature>
<dbReference type="Gene3D" id="2.70.150.10">
    <property type="entry name" value="Calcium-transporting ATPase, cytoplasmic transduction domain A"/>
    <property type="match status" value="1"/>
</dbReference>
<dbReference type="NCBIfam" id="TIGR01494">
    <property type="entry name" value="ATPase_P-type"/>
    <property type="match status" value="2"/>
</dbReference>
<evidence type="ECO:0000256" key="7">
    <source>
        <dbReference type="ARBA" id="ARBA00022723"/>
    </source>
</evidence>
<dbReference type="GO" id="GO:0008556">
    <property type="term" value="F:P-type potassium transmembrane transporter activity"/>
    <property type="evidence" value="ECO:0007669"/>
    <property type="project" value="UniProtKB-UniRule"/>
</dbReference>
<dbReference type="InterPro" id="IPR006391">
    <property type="entry name" value="P-type_ATPase_bsu_IA"/>
</dbReference>
<evidence type="ECO:0000256" key="3">
    <source>
        <dbReference type="ARBA" id="ARBA00022475"/>
    </source>
</evidence>
<keyword evidence="10 16" id="KW-0460">Magnesium</keyword>
<comment type="catalytic activity">
    <reaction evidence="16">
        <text>K(+)(out) + ATP + H2O = K(+)(in) + ADP + phosphate + H(+)</text>
        <dbReference type="Rhea" id="RHEA:16777"/>
        <dbReference type="ChEBI" id="CHEBI:15377"/>
        <dbReference type="ChEBI" id="CHEBI:15378"/>
        <dbReference type="ChEBI" id="CHEBI:29103"/>
        <dbReference type="ChEBI" id="CHEBI:30616"/>
        <dbReference type="ChEBI" id="CHEBI:43474"/>
        <dbReference type="ChEBI" id="CHEBI:456216"/>
        <dbReference type="EC" id="7.2.2.6"/>
    </reaction>
</comment>
<keyword evidence="7 16" id="KW-0479">Metal-binding</keyword>
<feature type="binding site" evidence="16">
    <location>
        <begin position="377"/>
        <end position="384"/>
    </location>
    <ligand>
        <name>ATP</name>
        <dbReference type="ChEBI" id="CHEBI:30616"/>
    </ligand>
</feature>
<dbReference type="PANTHER" id="PTHR43743:SF1">
    <property type="entry name" value="POTASSIUM-TRANSPORTING ATPASE ATP-BINDING SUBUNIT"/>
    <property type="match status" value="1"/>
</dbReference>
<evidence type="ECO:0000256" key="6">
    <source>
        <dbReference type="ARBA" id="ARBA00022692"/>
    </source>
</evidence>
<dbReference type="SFLD" id="SFLDG00002">
    <property type="entry name" value="C1.7:_P-type_atpase_like"/>
    <property type="match status" value="1"/>
</dbReference>
<feature type="transmembrane region" description="Helical" evidence="16">
    <location>
        <begin position="616"/>
        <end position="636"/>
    </location>
</feature>
<dbReference type="Gene3D" id="3.40.1110.10">
    <property type="entry name" value="Calcium-transporting ATPase, cytoplasmic domain N"/>
    <property type="match status" value="1"/>
</dbReference>
<feature type="transmembrane region" description="Helical" evidence="16">
    <location>
        <begin position="219"/>
        <end position="240"/>
    </location>
</feature>
<dbReference type="OrthoDB" id="9814270at2"/>